<feature type="chain" id="PRO_5001662245" description="TonB-dependent receptor" evidence="1">
    <location>
        <begin position="31"/>
        <end position="160"/>
    </location>
</feature>
<dbReference type="InterPro" id="IPR008969">
    <property type="entry name" value="CarboxyPept-like_regulatory"/>
</dbReference>
<dbReference type="OrthoDB" id="1095310at2"/>
<evidence type="ECO:0000313" key="2">
    <source>
        <dbReference type="EMBL" id="GAK36035.1"/>
    </source>
</evidence>
<dbReference type="AlphaFoldDB" id="A0A069D0Y8"/>
<evidence type="ECO:0008006" key="4">
    <source>
        <dbReference type="Google" id="ProtNLM"/>
    </source>
</evidence>
<name>A0A069D0Y8_9BACE</name>
<keyword evidence="1" id="KW-0732">Signal</keyword>
<protein>
    <recommendedName>
        <fullName evidence="4">TonB-dependent receptor</fullName>
    </recommendedName>
</protein>
<reference evidence="2 3" key="1">
    <citation type="journal article" date="2015" name="Microbes Environ.">
        <title>Distribution and evolution of nitrogen fixation genes in the phylum bacteroidetes.</title>
        <authorList>
            <person name="Inoue J."/>
            <person name="Oshima K."/>
            <person name="Suda W."/>
            <person name="Sakamoto M."/>
            <person name="Iino T."/>
            <person name="Noda S."/>
            <person name="Hongoh Y."/>
            <person name="Hattori M."/>
            <person name="Ohkuma M."/>
        </authorList>
    </citation>
    <scope>NUCLEOTIDE SEQUENCE [LARGE SCALE GENOMIC DNA]</scope>
    <source>
        <strain evidence="2 3">JCM 15093</strain>
    </source>
</reference>
<dbReference type="STRING" id="1121097.GCA_000428125_00055"/>
<dbReference type="Proteomes" id="UP000027601">
    <property type="component" value="Unassembled WGS sequence"/>
</dbReference>
<dbReference type="InterPro" id="IPR026403">
    <property type="entry name" value="Lipo_with_rSAM"/>
</dbReference>
<dbReference type="RefSeq" id="WP_024996040.1">
    <property type="nucleotide sequence ID" value="NZ_ATZI01000001.1"/>
</dbReference>
<dbReference type="PROSITE" id="PS51257">
    <property type="entry name" value="PROKAR_LIPOPROTEIN"/>
    <property type="match status" value="1"/>
</dbReference>
<proteinExistence type="predicted"/>
<gene>
    <name evidence="2" type="ORF">JCM15093_1169</name>
</gene>
<organism evidence="2 3">
    <name type="scientific">Bacteroides graminisolvens DSM 19988 = JCM 15093</name>
    <dbReference type="NCBI Taxonomy" id="1121097"/>
    <lineage>
        <taxon>Bacteria</taxon>
        <taxon>Pseudomonadati</taxon>
        <taxon>Bacteroidota</taxon>
        <taxon>Bacteroidia</taxon>
        <taxon>Bacteroidales</taxon>
        <taxon>Bacteroidaceae</taxon>
        <taxon>Bacteroides</taxon>
    </lineage>
</organism>
<keyword evidence="3" id="KW-1185">Reference proteome</keyword>
<dbReference type="Gene3D" id="2.60.40.1120">
    <property type="entry name" value="Carboxypeptidase-like, regulatory domain"/>
    <property type="match status" value="1"/>
</dbReference>
<sequence length="160" mass="17466">MKKVKNVWLRCSAWLLNSILLLLGFSSCDGDDNGNVGEQLLMYGMPYATYSLKGKVVDAQKQPIPDIEVKIKIGNGNVYYNQIAPLKTNSSGEFSFKENLTSEGKFRLVARDADGAANGSFKSDSIEITMDKPSGGDGSWFQGSASKEDIVITLQKDEAK</sequence>
<evidence type="ECO:0000313" key="3">
    <source>
        <dbReference type="Proteomes" id="UP000027601"/>
    </source>
</evidence>
<dbReference type="SUPFAM" id="SSF49464">
    <property type="entry name" value="Carboxypeptidase regulatory domain-like"/>
    <property type="match status" value="1"/>
</dbReference>
<feature type="signal peptide" evidence="1">
    <location>
        <begin position="1"/>
        <end position="30"/>
    </location>
</feature>
<dbReference type="EMBL" id="BAJS01000004">
    <property type="protein sequence ID" value="GAK36035.1"/>
    <property type="molecule type" value="Genomic_DNA"/>
</dbReference>
<dbReference type="NCBIfam" id="TIGR04134">
    <property type="entry name" value="lipo_with_rSAM"/>
    <property type="match status" value="1"/>
</dbReference>
<comment type="caution">
    <text evidence="2">The sequence shown here is derived from an EMBL/GenBank/DDBJ whole genome shotgun (WGS) entry which is preliminary data.</text>
</comment>
<accession>A0A069D0Y8</accession>
<dbReference type="eggNOG" id="ENOG50333T4">
    <property type="taxonomic scope" value="Bacteria"/>
</dbReference>
<evidence type="ECO:0000256" key="1">
    <source>
        <dbReference type="SAM" id="SignalP"/>
    </source>
</evidence>